<evidence type="ECO:0000259" key="2">
    <source>
        <dbReference type="Pfam" id="PF03972"/>
    </source>
</evidence>
<keyword evidence="5" id="KW-1185">Reference proteome</keyword>
<name>A0ABS9U228_9MICC</name>
<dbReference type="Gene3D" id="1.10.4100.10">
    <property type="entry name" value="2-methylcitrate dehydratase PrpD"/>
    <property type="match status" value="1"/>
</dbReference>
<evidence type="ECO:0000313" key="4">
    <source>
        <dbReference type="EMBL" id="MCH6470748.1"/>
    </source>
</evidence>
<dbReference type="RefSeq" id="WP_241054266.1">
    <property type="nucleotide sequence ID" value="NZ_JAKZBV010000001.1"/>
</dbReference>
<gene>
    <name evidence="4" type="ORF">L0M17_12310</name>
</gene>
<dbReference type="EMBL" id="JAKZBV010000001">
    <property type="protein sequence ID" value="MCH6470748.1"/>
    <property type="molecule type" value="Genomic_DNA"/>
</dbReference>
<dbReference type="InterPro" id="IPR042183">
    <property type="entry name" value="MmgE/PrpD_sf_1"/>
</dbReference>
<dbReference type="SUPFAM" id="SSF103378">
    <property type="entry name" value="2-methylcitrate dehydratase PrpD"/>
    <property type="match status" value="1"/>
</dbReference>
<dbReference type="Proteomes" id="UP001202922">
    <property type="component" value="Unassembled WGS sequence"/>
</dbReference>
<dbReference type="Pfam" id="PF03972">
    <property type="entry name" value="MmgE_PrpD_N"/>
    <property type="match status" value="1"/>
</dbReference>
<dbReference type="InterPro" id="IPR005656">
    <property type="entry name" value="MmgE_PrpD"/>
</dbReference>
<evidence type="ECO:0000256" key="1">
    <source>
        <dbReference type="ARBA" id="ARBA00006174"/>
    </source>
</evidence>
<evidence type="ECO:0000259" key="3">
    <source>
        <dbReference type="Pfam" id="PF19305"/>
    </source>
</evidence>
<dbReference type="InterPro" id="IPR045336">
    <property type="entry name" value="MmgE_PrpD_N"/>
</dbReference>
<dbReference type="Pfam" id="PF19305">
    <property type="entry name" value="MmgE_PrpD_C"/>
    <property type="match status" value="1"/>
</dbReference>
<dbReference type="InterPro" id="IPR036148">
    <property type="entry name" value="MmgE/PrpD_sf"/>
</dbReference>
<dbReference type="Gene3D" id="3.30.1330.120">
    <property type="entry name" value="2-methylcitrate dehydratase PrpD"/>
    <property type="match status" value="1"/>
</dbReference>
<organism evidence="4 5">
    <name type="scientific">Sinomonas terrae</name>
    <dbReference type="NCBI Taxonomy" id="2908838"/>
    <lineage>
        <taxon>Bacteria</taxon>
        <taxon>Bacillati</taxon>
        <taxon>Actinomycetota</taxon>
        <taxon>Actinomycetes</taxon>
        <taxon>Micrococcales</taxon>
        <taxon>Micrococcaceae</taxon>
        <taxon>Sinomonas</taxon>
    </lineage>
</organism>
<evidence type="ECO:0000313" key="5">
    <source>
        <dbReference type="Proteomes" id="UP001202922"/>
    </source>
</evidence>
<proteinExistence type="inferred from homology"/>
<sequence length="464" mass="49412">MNAPVTTAVAAHIAHAKRDPLPDGIADRAKQHLLDSLVAMLSGATLRPGKLAVAYAESRGGVGESTIIGGTRTNPELAAFANAVCAHADETDDVNNRARIHPGSSIVPAALSVAEALDCSGSDLLAAVSLGYDVAGAVNIGAWRSMKAMDRSPRTTHGVGQTFGSSAAAACLAGLTMEQNRHVLSYAAQQVAGIATIYRDPEHIGKAFATSAVQAHAGVRAAELVRSGFTGIDDVFDGSPSAFDAFGEDGSTDRMLEDLAKSRHVTKTDIKQYPVGGPIQPAAQALEQLMAAESLRADTVRSIEVRLPTGFAYVVNNRPMPDINLQYILSILLLEGRITFENSHDYERFESPEAAEIMRRVRLIGDPELDLSDEYIAANGRTWRAIVTVETTDGRVLTERVDACRGAHNNPISWGRLADKAHMALQGVMPGGQVDDLIKWVQDVETATSSREIRAFLSAVRATP</sequence>
<feature type="domain" description="MmgE/PrpD C-terminal" evidence="3">
    <location>
        <begin position="273"/>
        <end position="439"/>
    </location>
</feature>
<dbReference type="PANTHER" id="PTHR16943">
    <property type="entry name" value="2-METHYLCITRATE DEHYDRATASE-RELATED"/>
    <property type="match status" value="1"/>
</dbReference>
<comment type="caution">
    <text evidence="4">The sequence shown here is derived from an EMBL/GenBank/DDBJ whole genome shotgun (WGS) entry which is preliminary data.</text>
</comment>
<comment type="similarity">
    <text evidence="1">Belongs to the PrpD family.</text>
</comment>
<dbReference type="PANTHER" id="PTHR16943:SF8">
    <property type="entry name" value="2-METHYLCITRATE DEHYDRATASE"/>
    <property type="match status" value="1"/>
</dbReference>
<protein>
    <submittedName>
        <fullName evidence="4">MmgE/PrpD family protein</fullName>
    </submittedName>
</protein>
<accession>A0ABS9U228</accession>
<dbReference type="InterPro" id="IPR042188">
    <property type="entry name" value="MmgE/PrpD_sf_2"/>
</dbReference>
<reference evidence="4 5" key="1">
    <citation type="submission" date="2022-03" db="EMBL/GenBank/DDBJ databases">
        <title>Sinomonas sp. isolated from a soil.</title>
        <authorList>
            <person name="Han J."/>
            <person name="Kim D.-U."/>
        </authorList>
    </citation>
    <scope>NUCLEOTIDE SEQUENCE [LARGE SCALE GENOMIC DNA]</scope>
    <source>
        <strain evidence="4 5">5-5</strain>
    </source>
</reference>
<feature type="domain" description="MmgE/PrpD N-terminal" evidence="2">
    <location>
        <begin position="9"/>
        <end position="249"/>
    </location>
</feature>
<dbReference type="InterPro" id="IPR045337">
    <property type="entry name" value="MmgE_PrpD_C"/>
</dbReference>